<dbReference type="Gene3D" id="3.40.50.10890">
    <property type="match status" value="1"/>
</dbReference>
<evidence type="ECO:0000259" key="3">
    <source>
        <dbReference type="SMART" id="SM01027"/>
    </source>
</evidence>
<organism evidence="4 5">
    <name type="scientific">Micavibrio aeruginosavorus (strain ARL-13)</name>
    <dbReference type="NCBI Taxonomy" id="856793"/>
    <lineage>
        <taxon>Bacteria</taxon>
        <taxon>Pseudomonadati</taxon>
        <taxon>Bdellovibrionota</taxon>
        <taxon>Bdellovibrionia</taxon>
        <taxon>Bdellovibrionales</taxon>
        <taxon>Pseudobdellovibrionaceae</taxon>
        <taxon>Micavibrio</taxon>
    </lineage>
</organism>
<keyword evidence="5" id="KW-1185">Reference proteome</keyword>
<dbReference type="InterPro" id="IPR050698">
    <property type="entry name" value="MBL"/>
</dbReference>
<dbReference type="KEGG" id="mai:MICA_2009"/>
<sequence>MKLTFLGATETVTGSKYLLEHGGKKYLIDCGLFQGSKELRSRNWDGLPVAPNAIDAVILTHAHIDHSGYIPKLVKAGFRGPIYCTDATFDLCKILLPDSGHLQEDDAAEANRYGWTKHHPALPLYTEDDARESLQYFRPLSFGTPHGLTDELSFTFHRAGHILGAAFVRITDGYTSVLFSGDIGRLHNPVMKPPAKMQDADYLVLESTYGDRLHDKDDPTDEIEAVVRRTVNRGGTVVIPAFAVGRAQALLYHIYVLRSENRIPDIPIFLDSPMAINATDMLKRHMSDHRLSAEECDALCSVARYTRTVAESKAINENNRNNNMPKIIISASGMATGGRVLHHLKNYIGDAKNTILLTGFQAAGTRGDRLARGEKELKIHGSIWPVRAEIAMLDSMSAHADYAEILSWLGNFQSAPRRVFITHGEINAANAMRDKVEETFGWNAIVPSYMQSEDL</sequence>
<dbReference type="RefSeq" id="WP_014103540.1">
    <property type="nucleotide sequence ID" value="NC_016026.1"/>
</dbReference>
<dbReference type="InterPro" id="IPR036866">
    <property type="entry name" value="RibonucZ/Hydroxyglut_hydro"/>
</dbReference>
<evidence type="ECO:0000256" key="1">
    <source>
        <dbReference type="ARBA" id="ARBA00022801"/>
    </source>
</evidence>
<dbReference type="Pfam" id="PF00753">
    <property type="entry name" value="Lactamase_B"/>
    <property type="match status" value="1"/>
</dbReference>
<accession>G2KNS2</accession>
<evidence type="ECO:0000313" key="4">
    <source>
        <dbReference type="EMBL" id="AEP10317.1"/>
    </source>
</evidence>
<gene>
    <name evidence="4" type="ordered locus">MICA_2009</name>
</gene>
<dbReference type="Gene3D" id="3.60.15.10">
    <property type="entry name" value="Ribonuclease Z/Hydroxyacylglutathione hydrolase-like"/>
    <property type="match status" value="1"/>
</dbReference>
<dbReference type="CDD" id="cd16295">
    <property type="entry name" value="TTHA0252-CPSF-like_MBL-fold"/>
    <property type="match status" value="1"/>
</dbReference>
<dbReference type="PANTHER" id="PTHR11203">
    <property type="entry name" value="CLEAVAGE AND POLYADENYLATION SPECIFICITY FACTOR FAMILY MEMBER"/>
    <property type="match status" value="1"/>
</dbReference>
<feature type="domain" description="Beta-Casp" evidence="3">
    <location>
        <begin position="247"/>
        <end position="370"/>
    </location>
</feature>
<dbReference type="HOGENOM" id="CLU_009673_5_2_5"/>
<name>G2KNS2_MICAA</name>
<dbReference type="eggNOG" id="COG1236">
    <property type="taxonomic scope" value="Bacteria"/>
</dbReference>
<evidence type="ECO:0000259" key="2">
    <source>
        <dbReference type="SMART" id="SM00849"/>
    </source>
</evidence>
<dbReference type="Pfam" id="PF07521">
    <property type="entry name" value="RMMBL"/>
    <property type="match status" value="1"/>
</dbReference>
<reference evidence="4 5" key="1">
    <citation type="journal article" date="2011" name="BMC Genomics">
        <title>Genomic insights into an obligate epibiotic bacterial predator: Micavibrio aeruginosavorus ARL-13.</title>
        <authorList>
            <person name="Wang Z."/>
            <person name="Kadouri D."/>
            <person name="Wu M."/>
        </authorList>
    </citation>
    <scope>NUCLEOTIDE SEQUENCE [LARGE SCALE GENOMIC DNA]</scope>
    <source>
        <strain evidence="4 5">ARL-13</strain>
    </source>
</reference>
<dbReference type="InterPro" id="IPR001279">
    <property type="entry name" value="Metallo-B-lactamas"/>
</dbReference>
<dbReference type="GO" id="GO:0016787">
    <property type="term" value="F:hydrolase activity"/>
    <property type="evidence" value="ECO:0007669"/>
    <property type="project" value="UniProtKB-KW"/>
</dbReference>
<dbReference type="STRING" id="856793.MICA_2009"/>
<dbReference type="InterPro" id="IPR022712">
    <property type="entry name" value="Beta_Casp"/>
</dbReference>
<dbReference type="Pfam" id="PF10996">
    <property type="entry name" value="Beta-Casp"/>
    <property type="match status" value="1"/>
</dbReference>
<dbReference type="Proteomes" id="UP000009286">
    <property type="component" value="Chromosome"/>
</dbReference>
<dbReference type="EMBL" id="CP002382">
    <property type="protein sequence ID" value="AEP10317.1"/>
    <property type="molecule type" value="Genomic_DNA"/>
</dbReference>
<dbReference type="SMART" id="SM01027">
    <property type="entry name" value="Beta-Casp"/>
    <property type="match status" value="1"/>
</dbReference>
<dbReference type="SMART" id="SM00849">
    <property type="entry name" value="Lactamase_B"/>
    <property type="match status" value="1"/>
</dbReference>
<feature type="domain" description="Metallo-beta-lactamase" evidence="2">
    <location>
        <begin position="13"/>
        <end position="242"/>
    </location>
</feature>
<dbReference type="InterPro" id="IPR011108">
    <property type="entry name" value="RMMBL"/>
</dbReference>
<evidence type="ECO:0000313" key="5">
    <source>
        <dbReference type="Proteomes" id="UP000009286"/>
    </source>
</evidence>
<dbReference type="GO" id="GO:0004521">
    <property type="term" value="F:RNA endonuclease activity"/>
    <property type="evidence" value="ECO:0007669"/>
    <property type="project" value="TreeGrafter"/>
</dbReference>
<dbReference type="AlphaFoldDB" id="G2KNS2"/>
<dbReference type="PANTHER" id="PTHR11203:SF37">
    <property type="entry name" value="INTEGRATOR COMPLEX SUBUNIT 11"/>
    <property type="match status" value="1"/>
</dbReference>
<dbReference type="SUPFAM" id="SSF56281">
    <property type="entry name" value="Metallo-hydrolase/oxidoreductase"/>
    <property type="match status" value="1"/>
</dbReference>
<proteinExistence type="predicted"/>
<dbReference type="OrthoDB" id="9803916at2"/>
<protein>
    <submittedName>
        <fullName evidence="4">Metallo-beta-lactamase superfamily protein</fullName>
    </submittedName>
</protein>
<keyword evidence="1" id="KW-0378">Hydrolase</keyword>